<feature type="transmembrane region" description="Helical" evidence="1">
    <location>
        <begin position="122"/>
        <end position="139"/>
    </location>
</feature>
<dbReference type="AlphaFoldDB" id="A0A314UV01"/>
<evidence type="ECO:0000259" key="2">
    <source>
        <dbReference type="Pfam" id="PF13325"/>
    </source>
</evidence>
<dbReference type="GO" id="GO:0031011">
    <property type="term" value="C:Ino80 complex"/>
    <property type="evidence" value="ECO:0007669"/>
    <property type="project" value="InterPro"/>
</dbReference>
<keyword evidence="1" id="KW-0472">Membrane</keyword>
<evidence type="ECO:0000256" key="1">
    <source>
        <dbReference type="SAM" id="Phobius"/>
    </source>
</evidence>
<keyword evidence="1" id="KW-1133">Transmembrane helix</keyword>
<dbReference type="GO" id="GO:0071339">
    <property type="term" value="C:MLL1 complex"/>
    <property type="evidence" value="ECO:0007669"/>
    <property type="project" value="InterPro"/>
</dbReference>
<protein>
    <recommendedName>
        <fullName evidence="2">Microspherule protein N-terminal domain-containing protein</fullName>
    </recommendedName>
</protein>
<keyword evidence="1" id="KW-0812">Transmembrane</keyword>
<evidence type="ECO:0000313" key="3">
    <source>
        <dbReference type="EMBL" id="PQM38559.1"/>
    </source>
</evidence>
<accession>A0A314UV01</accession>
<dbReference type="EMBL" id="PJQY01003302">
    <property type="protein sequence ID" value="PQM38559.1"/>
    <property type="molecule type" value="Genomic_DNA"/>
</dbReference>
<proteinExistence type="predicted"/>
<evidence type="ECO:0000313" key="4">
    <source>
        <dbReference type="Proteomes" id="UP000250321"/>
    </source>
</evidence>
<dbReference type="Proteomes" id="UP000250321">
    <property type="component" value="Unassembled WGS sequence"/>
</dbReference>
<feature type="domain" description="Microspherule protein N-terminal" evidence="2">
    <location>
        <begin position="15"/>
        <end position="77"/>
    </location>
</feature>
<dbReference type="InterPro" id="IPR037912">
    <property type="entry name" value="MCRS1"/>
</dbReference>
<dbReference type="GO" id="GO:0045944">
    <property type="term" value="P:positive regulation of transcription by RNA polymerase II"/>
    <property type="evidence" value="ECO:0007669"/>
    <property type="project" value="TreeGrafter"/>
</dbReference>
<organism evidence="3 4">
    <name type="scientific">Prunus yedoensis var. nudiflora</name>
    <dbReference type="NCBI Taxonomy" id="2094558"/>
    <lineage>
        <taxon>Eukaryota</taxon>
        <taxon>Viridiplantae</taxon>
        <taxon>Streptophyta</taxon>
        <taxon>Embryophyta</taxon>
        <taxon>Tracheophyta</taxon>
        <taxon>Spermatophyta</taxon>
        <taxon>Magnoliopsida</taxon>
        <taxon>eudicotyledons</taxon>
        <taxon>Gunneridae</taxon>
        <taxon>Pentapetalae</taxon>
        <taxon>rosids</taxon>
        <taxon>fabids</taxon>
        <taxon>Rosales</taxon>
        <taxon>Rosaceae</taxon>
        <taxon>Amygdaloideae</taxon>
        <taxon>Amygdaleae</taxon>
        <taxon>Prunus</taxon>
    </lineage>
</organism>
<dbReference type="GO" id="GO:0044545">
    <property type="term" value="C:NSL complex"/>
    <property type="evidence" value="ECO:0007669"/>
    <property type="project" value="TreeGrafter"/>
</dbReference>
<dbReference type="InterPro" id="IPR025999">
    <property type="entry name" value="MCRS_N"/>
</dbReference>
<keyword evidence="4" id="KW-1185">Reference proteome</keyword>
<dbReference type="STRING" id="2094558.A0A314UV01"/>
<gene>
    <name evidence="3" type="ORF">Pyn_11576</name>
</gene>
<name>A0A314UV01_PRUYE</name>
<dbReference type="Pfam" id="PF13325">
    <property type="entry name" value="MCRS_N"/>
    <property type="match status" value="1"/>
</dbReference>
<dbReference type="PANTHER" id="PTHR13233">
    <property type="entry name" value="MICROSPHERULE PROTEIN 1"/>
    <property type="match status" value="1"/>
</dbReference>
<dbReference type="PANTHER" id="PTHR13233:SF0">
    <property type="entry name" value="MICROSPHERULE PROTEIN 1"/>
    <property type="match status" value="1"/>
</dbReference>
<comment type="caution">
    <text evidence="3">The sequence shown here is derived from an EMBL/GenBank/DDBJ whole genome shotgun (WGS) entry which is preliminary data.</text>
</comment>
<dbReference type="GO" id="GO:0002151">
    <property type="term" value="F:G-quadruplex RNA binding"/>
    <property type="evidence" value="ECO:0007669"/>
    <property type="project" value="InterPro"/>
</dbReference>
<sequence length="150" mass="16754">MGSQAMSALAPFSPWIPEDDILLKDAVEAGASLESLAKGAVHFSRRFTIRELQDRWYSLLYDPVVSANASARMVEFECSTPTLPIDRPGNSKETNVNLEREKLKVFAVVTMLCVKGSAMSHLTPWALIFLFNPVILIMLEMKMSLFMEIA</sequence>
<reference evidence="3 4" key="1">
    <citation type="submission" date="2018-02" db="EMBL/GenBank/DDBJ databases">
        <title>Draft genome of wild Prunus yedoensis var. nudiflora.</title>
        <authorList>
            <person name="Baek S."/>
            <person name="Kim J.-H."/>
            <person name="Choi K."/>
            <person name="Kim G.-B."/>
            <person name="Cho A."/>
            <person name="Jang H."/>
            <person name="Shin C.-H."/>
            <person name="Yu H.-J."/>
            <person name="Mun J.-H."/>
        </authorList>
    </citation>
    <scope>NUCLEOTIDE SEQUENCE [LARGE SCALE GENOMIC DNA]</scope>
    <source>
        <strain evidence="4">cv. Jeju island</strain>
        <tissue evidence="3">Leaf</tissue>
    </source>
</reference>
<dbReference type="OrthoDB" id="10262769at2759"/>